<evidence type="ECO:0000313" key="1">
    <source>
        <dbReference type="EMBL" id="KAJ3079743.1"/>
    </source>
</evidence>
<dbReference type="PANTHER" id="PTHR43123">
    <property type="entry name" value="POLYSACCHARIDE DEACETYLASE-RELATED"/>
    <property type="match status" value="1"/>
</dbReference>
<dbReference type="EMBL" id="JADGJH010005664">
    <property type="protein sequence ID" value="KAJ3079743.1"/>
    <property type="molecule type" value="Genomic_DNA"/>
</dbReference>
<feature type="non-terminal residue" evidence="1">
    <location>
        <position position="67"/>
    </location>
</feature>
<protein>
    <submittedName>
        <fullName evidence="1">Uncharacterized protein</fullName>
    </submittedName>
</protein>
<name>A0AAD5SMP6_9FUNG</name>
<reference evidence="1" key="1">
    <citation type="submission" date="2020-05" db="EMBL/GenBank/DDBJ databases">
        <title>Phylogenomic resolution of chytrid fungi.</title>
        <authorList>
            <person name="Stajich J.E."/>
            <person name="Amses K."/>
            <person name="Simmons R."/>
            <person name="Seto K."/>
            <person name="Myers J."/>
            <person name="Bonds A."/>
            <person name="Quandt C.A."/>
            <person name="Barry K."/>
            <person name="Liu P."/>
            <person name="Grigoriev I."/>
            <person name="Longcore J.E."/>
            <person name="James T.Y."/>
        </authorList>
    </citation>
    <scope>NUCLEOTIDE SEQUENCE</scope>
    <source>
        <strain evidence="1">JEL0513</strain>
    </source>
</reference>
<gene>
    <name evidence="1" type="ORF">HK100_010333</name>
</gene>
<sequence length="67" mass="7547">FCVAPGFSSPDGFFTYLKNTFDILYTEGATYPKFMNVGLHCRLVGKPGRAAALKQFLDYVAQFDDVW</sequence>
<feature type="non-terminal residue" evidence="1">
    <location>
        <position position="1"/>
    </location>
</feature>
<dbReference type="Gene3D" id="3.20.20.370">
    <property type="entry name" value="Glycoside hydrolase/deacetylase"/>
    <property type="match status" value="1"/>
</dbReference>
<dbReference type="SUPFAM" id="SSF88713">
    <property type="entry name" value="Glycoside hydrolase/deacetylase"/>
    <property type="match status" value="1"/>
</dbReference>
<dbReference type="AlphaFoldDB" id="A0AAD5SMP6"/>
<keyword evidence="2" id="KW-1185">Reference proteome</keyword>
<dbReference type="Proteomes" id="UP001211907">
    <property type="component" value="Unassembled WGS sequence"/>
</dbReference>
<dbReference type="PANTHER" id="PTHR43123:SF1">
    <property type="entry name" value="POLYSACCHARIDE DEACETYLASE-RELATED"/>
    <property type="match status" value="1"/>
</dbReference>
<organism evidence="1 2">
    <name type="scientific">Physocladia obscura</name>
    <dbReference type="NCBI Taxonomy" id="109957"/>
    <lineage>
        <taxon>Eukaryota</taxon>
        <taxon>Fungi</taxon>
        <taxon>Fungi incertae sedis</taxon>
        <taxon>Chytridiomycota</taxon>
        <taxon>Chytridiomycota incertae sedis</taxon>
        <taxon>Chytridiomycetes</taxon>
        <taxon>Chytridiales</taxon>
        <taxon>Chytriomycetaceae</taxon>
        <taxon>Physocladia</taxon>
    </lineage>
</organism>
<dbReference type="InterPro" id="IPR011330">
    <property type="entry name" value="Glyco_hydro/deAcase_b/a-brl"/>
</dbReference>
<dbReference type="GO" id="GO:0005975">
    <property type="term" value="P:carbohydrate metabolic process"/>
    <property type="evidence" value="ECO:0007669"/>
    <property type="project" value="InterPro"/>
</dbReference>
<comment type="caution">
    <text evidence="1">The sequence shown here is derived from an EMBL/GenBank/DDBJ whole genome shotgun (WGS) entry which is preliminary data.</text>
</comment>
<accession>A0AAD5SMP6</accession>
<proteinExistence type="predicted"/>
<evidence type="ECO:0000313" key="2">
    <source>
        <dbReference type="Proteomes" id="UP001211907"/>
    </source>
</evidence>